<dbReference type="EnsemblProtists" id="PYU1_T007458">
    <property type="protein sequence ID" value="PYU1_T007458"/>
    <property type="gene ID" value="PYU1_G007442"/>
</dbReference>
<dbReference type="Proteomes" id="UP000019132">
    <property type="component" value="Unassembled WGS sequence"/>
</dbReference>
<keyword evidence="1" id="KW-0732">Signal</keyword>
<dbReference type="AlphaFoldDB" id="K3WR64"/>
<sequence length="281" mass="28475">MVSMTRQHPYALVGLWAAAAALHAVTANDVSFANKCAFPIALYNLADQEPRVATTIASGAVWTNANVSGYNYYRHGDSAEATVVSLRFDPQLGSSYDVSIIPPQALYCSSFEACRDEAQGKRGFNVPVQVVPEPVTAPSDRCKPVTCGADDPTRCSDGFLFLADSADKYKLCAADQSFQVVFCPEGTATISSVASGGGGGVGKVLPGNLRGTGSSGGQSFTNATRAITFAQASTTPSMVPAVPAASTPASVGFDAIAGDGANGVAAAVAAVAPGFGSSGSA</sequence>
<name>K3WR64_GLOUD</name>
<evidence type="ECO:0008006" key="4">
    <source>
        <dbReference type="Google" id="ProtNLM"/>
    </source>
</evidence>
<dbReference type="InParanoid" id="K3WR64"/>
<reference evidence="2" key="3">
    <citation type="submission" date="2015-02" db="UniProtKB">
        <authorList>
            <consortium name="EnsemblProtists"/>
        </authorList>
    </citation>
    <scope>IDENTIFICATION</scope>
    <source>
        <strain evidence="2">DAOM BR144</strain>
    </source>
</reference>
<dbReference type="PANTHER" id="PTHR31737:SF2">
    <property type="entry name" value="PROTEIN TOS1"/>
    <property type="match status" value="1"/>
</dbReference>
<dbReference type="InterPro" id="IPR037176">
    <property type="entry name" value="Osmotin/thaumatin-like_sf"/>
</dbReference>
<reference evidence="3" key="1">
    <citation type="journal article" date="2010" name="Genome Biol.">
        <title>Genome sequence of the necrotrophic plant pathogen Pythium ultimum reveals original pathogenicity mechanisms and effector repertoire.</title>
        <authorList>
            <person name="Levesque C.A."/>
            <person name="Brouwer H."/>
            <person name="Cano L."/>
            <person name="Hamilton J.P."/>
            <person name="Holt C."/>
            <person name="Huitema E."/>
            <person name="Raffaele S."/>
            <person name="Robideau G.P."/>
            <person name="Thines M."/>
            <person name="Win J."/>
            <person name="Zerillo M.M."/>
            <person name="Beakes G.W."/>
            <person name="Boore J.L."/>
            <person name="Busam D."/>
            <person name="Dumas B."/>
            <person name="Ferriera S."/>
            <person name="Fuerstenberg S.I."/>
            <person name="Gachon C.M."/>
            <person name="Gaulin E."/>
            <person name="Govers F."/>
            <person name="Grenville-Briggs L."/>
            <person name="Horner N."/>
            <person name="Hostetler J."/>
            <person name="Jiang R.H."/>
            <person name="Johnson J."/>
            <person name="Krajaejun T."/>
            <person name="Lin H."/>
            <person name="Meijer H.J."/>
            <person name="Moore B."/>
            <person name="Morris P."/>
            <person name="Phuntmart V."/>
            <person name="Puiu D."/>
            <person name="Shetty J."/>
            <person name="Stajich J.E."/>
            <person name="Tripathy S."/>
            <person name="Wawra S."/>
            <person name="van West P."/>
            <person name="Whitty B.R."/>
            <person name="Coutinho P.M."/>
            <person name="Henrissat B."/>
            <person name="Martin F."/>
            <person name="Thomas P.D."/>
            <person name="Tyler B.M."/>
            <person name="De Vries R.P."/>
            <person name="Kamoun S."/>
            <person name="Yandell M."/>
            <person name="Tisserat N."/>
            <person name="Buell C.R."/>
        </authorList>
    </citation>
    <scope>NUCLEOTIDE SEQUENCE</scope>
    <source>
        <strain evidence="3">DAOM:BR144</strain>
    </source>
</reference>
<dbReference type="PANTHER" id="PTHR31737">
    <property type="entry name" value="PROTEIN TOS1"/>
    <property type="match status" value="1"/>
</dbReference>
<accession>K3WR64</accession>
<evidence type="ECO:0000313" key="3">
    <source>
        <dbReference type="Proteomes" id="UP000019132"/>
    </source>
</evidence>
<protein>
    <recommendedName>
        <fullName evidence="4">Thaumatin-like protein</fullName>
    </recommendedName>
</protein>
<dbReference type="HOGENOM" id="CLU_992034_0_0_1"/>
<evidence type="ECO:0000313" key="2">
    <source>
        <dbReference type="EnsemblProtists" id="PYU1_T007458"/>
    </source>
</evidence>
<organism evidence="2 3">
    <name type="scientific">Globisporangium ultimum (strain ATCC 200006 / CBS 805.95 / DAOM BR144)</name>
    <name type="common">Pythium ultimum</name>
    <dbReference type="NCBI Taxonomy" id="431595"/>
    <lineage>
        <taxon>Eukaryota</taxon>
        <taxon>Sar</taxon>
        <taxon>Stramenopiles</taxon>
        <taxon>Oomycota</taxon>
        <taxon>Peronosporomycetes</taxon>
        <taxon>Pythiales</taxon>
        <taxon>Pythiaceae</taxon>
        <taxon>Globisporangium</taxon>
    </lineage>
</organism>
<dbReference type="VEuPathDB" id="FungiDB:PYU1_G007442"/>
<evidence type="ECO:0000256" key="1">
    <source>
        <dbReference type="SAM" id="SignalP"/>
    </source>
</evidence>
<feature type="chain" id="PRO_5003868176" description="Thaumatin-like protein" evidence="1">
    <location>
        <begin position="28"/>
        <end position="281"/>
    </location>
</feature>
<dbReference type="EMBL" id="GL376585">
    <property type="status" value="NOT_ANNOTATED_CDS"/>
    <property type="molecule type" value="Genomic_DNA"/>
</dbReference>
<proteinExistence type="predicted"/>
<reference evidence="3" key="2">
    <citation type="submission" date="2010-04" db="EMBL/GenBank/DDBJ databases">
        <authorList>
            <person name="Buell R."/>
            <person name="Hamilton J."/>
            <person name="Hostetler J."/>
        </authorList>
    </citation>
    <scope>NUCLEOTIDE SEQUENCE [LARGE SCALE GENOMIC DNA]</scope>
    <source>
        <strain evidence="3">DAOM:BR144</strain>
    </source>
</reference>
<keyword evidence="3" id="KW-1185">Reference proteome</keyword>
<dbReference type="SUPFAM" id="SSF49870">
    <property type="entry name" value="Osmotin, thaumatin-like protein"/>
    <property type="match status" value="1"/>
</dbReference>
<feature type="signal peptide" evidence="1">
    <location>
        <begin position="1"/>
        <end position="27"/>
    </location>
</feature>